<reference evidence="10 11" key="1">
    <citation type="submission" date="2021-05" db="EMBL/GenBank/DDBJ databases">
        <title>Novel species in genus Cellulomonas.</title>
        <authorList>
            <person name="Zhang G."/>
        </authorList>
    </citation>
    <scope>NUCLEOTIDE SEQUENCE [LARGE SCALE GENOMIC DNA]</scope>
    <source>
        <strain evidence="11">zg-ZUI222</strain>
    </source>
</reference>
<accession>A0ABX8D6W0</accession>
<dbReference type="Proteomes" id="UP000677804">
    <property type="component" value="Chromosome"/>
</dbReference>
<comment type="similarity">
    <text evidence="6">Belongs to the ThrE exporter (TC 2.A.79) family.</text>
</comment>
<comment type="subcellular location">
    <subcellularLocation>
        <location evidence="1">Cell membrane</location>
        <topology evidence="1">Multi-pass membrane protein</topology>
    </subcellularLocation>
</comment>
<keyword evidence="2" id="KW-1003">Cell membrane</keyword>
<feature type="transmembrane region" description="Helical" evidence="7">
    <location>
        <begin position="358"/>
        <end position="378"/>
    </location>
</feature>
<feature type="transmembrane region" description="Helical" evidence="7">
    <location>
        <begin position="208"/>
        <end position="230"/>
    </location>
</feature>
<gene>
    <name evidence="10" type="ORF">KG103_02785</name>
</gene>
<evidence type="ECO:0000259" key="9">
    <source>
        <dbReference type="Pfam" id="PF12821"/>
    </source>
</evidence>
<protein>
    <submittedName>
        <fullName evidence="10">Threonine/serine exporter family protein</fullName>
    </submittedName>
</protein>
<evidence type="ECO:0000256" key="1">
    <source>
        <dbReference type="ARBA" id="ARBA00004651"/>
    </source>
</evidence>
<evidence type="ECO:0000259" key="8">
    <source>
        <dbReference type="Pfam" id="PF06738"/>
    </source>
</evidence>
<feature type="transmembrane region" description="Helical" evidence="7">
    <location>
        <begin position="175"/>
        <end position="196"/>
    </location>
</feature>
<keyword evidence="3 7" id="KW-0812">Transmembrane</keyword>
<evidence type="ECO:0000313" key="10">
    <source>
        <dbReference type="EMBL" id="QVI62881.1"/>
    </source>
</evidence>
<proteinExistence type="inferred from homology"/>
<dbReference type="RefSeq" id="WP_207340362.1">
    <property type="nucleotide sequence ID" value="NZ_CP074405.1"/>
</dbReference>
<name>A0ABX8D6W0_9CELL</name>
<evidence type="ECO:0000256" key="7">
    <source>
        <dbReference type="SAM" id="Phobius"/>
    </source>
</evidence>
<evidence type="ECO:0000256" key="2">
    <source>
        <dbReference type="ARBA" id="ARBA00022475"/>
    </source>
</evidence>
<dbReference type="InterPro" id="IPR010619">
    <property type="entry name" value="ThrE-like_N"/>
</dbReference>
<feature type="transmembrane region" description="Helical" evidence="7">
    <location>
        <begin position="390"/>
        <end position="413"/>
    </location>
</feature>
<evidence type="ECO:0000313" key="11">
    <source>
        <dbReference type="Proteomes" id="UP000677804"/>
    </source>
</evidence>
<keyword evidence="11" id="KW-1185">Reference proteome</keyword>
<feature type="transmembrane region" description="Helical" evidence="7">
    <location>
        <begin position="333"/>
        <end position="351"/>
    </location>
</feature>
<feature type="domain" description="Threonine/Serine exporter ThrE" evidence="9">
    <location>
        <begin position="285"/>
        <end position="412"/>
    </location>
</feature>
<dbReference type="EMBL" id="CP074405">
    <property type="protein sequence ID" value="QVI62881.1"/>
    <property type="molecule type" value="Genomic_DNA"/>
</dbReference>
<feature type="transmembrane region" description="Helical" evidence="7">
    <location>
        <begin position="278"/>
        <end position="299"/>
    </location>
</feature>
<evidence type="ECO:0000256" key="3">
    <source>
        <dbReference type="ARBA" id="ARBA00022692"/>
    </source>
</evidence>
<dbReference type="PANTHER" id="PTHR34390">
    <property type="entry name" value="UPF0442 PROTEIN YJJB-RELATED"/>
    <property type="match status" value="1"/>
</dbReference>
<dbReference type="InterPro" id="IPR024528">
    <property type="entry name" value="ThrE_2"/>
</dbReference>
<dbReference type="InterPro" id="IPR050539">
    <property type="entry name" value="ThrE_Dicarb/AminoAcid_Exp"/>
</dbReference>
<sequence>MPTEPDDDELELIRRSGAVLRVGRLSLASGTGSYRVKASMARVAGALGIDRHHAHVTLTEITTTSHRGRSFRTEVTEVRTVGVNTDRLAELELMAQRVEASAPVTVEHLTEQIERIAHKPPLYPVVLNALWAAVACAAFAFLNNGGAVEVAGAFVGAGLGQGLRRVMLHRGFNQFGVTMLAATLASLSYLGFVQALHVLGVTGGVHEAGYVAAALFLVPGFPLVTGALDLAKLDFSAGVARLTWALMIFVSAAFAVWAVSIVVGLSPDPPRELALDPALMTLLRLLASFVGVLGFALMFNSPWRMALVAAGVAALPNLLRIEAVVLLDWPPQAAAAVAAFLVGLLAAWIAPRLNIPRITVYVPAVTIMVPGVPAYRAVYYLSNGDVAQALTYGVSAALVVTALAVGLAVARMVTDREWGFER</sequence>
<feature type="domain" description="Threonine/serine exporter-like N-terminal" evidence="8">
    <location>
        <begin position="19"/>
        <end position="259"/>
    </location>
</feature>
<organism evidence="10 11">
    <name type="scientific">Cellulomonas wangleii</name>
    <dbReference type="NCBI Taxonomy" id="2816956"/>
    <lineage>
        <taxon>Bacteria</taxon>
        <taxon>Bacillati</taxon>
        <taxon>Actinomycetota</taxon>
        <taxon>Actinomycetes</taxon>
        <taxon>Micrococcales</taxon>
        <taxon>Cellulomonadaceae</taxon>
        <taxon>Cellulomonas</taxon>
    </lineage>
</organism>
<dbReference type="Pfam" id="PF12821">
    <property type="entry name" value="ThrE_2"/>
    <property type="match status" value="1"/>
</dbReference>
<dbReference type="Pfam" id="PF06738">
    <property type="entry name" value="ThrE"/>
    <property type="match status" value="1"/>
</dbReference>
<feature type="transmembrane region" description="Helical" evidence="7">
    <location>
        <begin position="306"/>
        <end position="327"/>
    </location>
</feature>
<evidence type="ECO:0000256" key="5">
    <source>
        <dbReference type="ARBA" id="ARBA00023136"/>
    </source>
</evidence>
<keyword evidence="5 7" id="KW-0472">Membrane</keyword>
<feature type="transmembrane region" description="Helical" evidence="7">
    <location>
        <begin position="242"/>
        <end position="266"/>
    </location>
</feature>
<evidence type="ECO:0000256" key="4">
    <source>
        <dbReference type="ARBA" id="ARBA00022989"/>
    </source>
</evidence>
<keyword evidence="4 7" id="KW-1133">Transmembrane helix</keyword>
<dbReference type="PANTHER" id="PTHR34390:SF2">
    <property type="entry name" value="SUCCINATE TRANSPORTER SUBUNIT YJJP-RELATED"/>
    <property type="match status" value="1"/>
</dbReference>
<feature type="transmembrane region" description="Helical" evidence="7">
    <location>
        <begin position="147"/>
        <end position="163"/>
    </location>
</feature>
<evidence type="ECO:0000256" key="6">
    <source>
        <dbReference type="ARBA" id="ARBA00034125"/>
    </source>
</evidence>